<comment type="similarity">
    <text evidence="2">Belongs to the 5'-nucleotidase family.</text>
</comment>
<dbReference type="InterPro" id="IPR008334">
    <property type="entry name" value="5'-Nucleotdase_C"/>
</dbReference>
<dbReference type="GO" id="GO:0000166">
    <property type="term" value="F:nucleotide binding"/>
    <property type="evidence" value="ECO:0007669"/>
    <property type="project" value="UniProtKB-KW"/>
</dbReference>
<dbReference type="SUPFAM" id="SSF56300">
    <property type="entry name" value="Metallo-dependent phosphatases"/>
    <property type="match status" value="1"/>
</dbReference>
<dbReference type="InterPro" id="IPR004843">
    <property type="entry name" value="Calcineurin-like_PHP"/>
</dbReference>
<feature type="domain" description="Calcineurin-like phosphoesterase" evidence="3">
    <location>
        <begin position="27"/>
        <end position="246"/>
    </location>
</feature>
<dbReference type="Proteomes" id="UP000725649">
    <property type="component" value="Unassembled WGS sequence"/>
</dbReference>
<keyword evidence="1" id="KW-0732">Signal</keyword>
<dbReference type="InterPro" id="IPR006179">
    <property type="entry name" value="5_nucleotidase/apyrase"/>
</dbReference>
<evidence type="ECO:0000256" key="2">
    <source>
        <dbReference type="RuleBase" id="RU362119"/>
    </source>
</evidence>
<proteinExistence type="inferred from homology"/>
<dbReference type="GO" id="GO:0030288">
    <property type="term" value="C:outer membrane-bounded periplasmic space"/>
    <property type="evidence" value="ECO:0007669"/>
    <property type="project" value="TreeGrafter"/>
</dbReference>
<dbReference type="Gene3D" id="3.90.780.10">
    <property type="entry name" value="5'-Nucleotidase, C-terminal domain"/>
    <property type="match status" value="1"/>
</dbReference>
<comment type="caution">
    <text evidence="5">The sequence shown here is derived from an EMBL/GenBank/DDBJ whole genome shotgun (WGS) entry which is preliminary data.</text>
</comment>
<dbReference type="PRINTS" id="PR01607">
    <property type="entry name" value="APYRASEFAMLY"/>
</dbReference>
<dbReference type="PANTHER" id="PTHR11575">
    <property type="entry name" value="5'-NUCLEOTIDASE-RELATED"/>
    <property type="match status" value="1"/>
</dbReference>
<dbReference type="Pfam" id="PF00149">
    <property type="entry name" value="Metallophos"/>
    <property type="match status" value="1"/>
</dbReference>
<accession>A0A928DQU9</accession>
<gene>
    <name evidence="5" type="ORF">E7027_04095</name>
</gene>
<dbReference type="GO" id="GO:0016787">
    <property type="term" value="F:hydrolase activity"/>
    <property type="evidence" value="ECO:0007669"/>
    <property type="project" value="UniProtKB-KW"/>
</dbReference>
<name>A0A928DQU9_9BACT</name>
<evidence type="ECO:0000259" key="4">
    <source>
        <dbReference type="Pfam" id="PF02872"/>
    </source>
</evidence>
<evidence type="ECO:0000256" key="1">
    <source>
        <dbReference type="ARBA" id="ARBA00022729"/>
    </source>
</evidence>
<sequence length="528" mass="58867">MLSSFIKKGLFLFFFVVAFPLAAEKLVIYHTSDIHGYYFPRPNKEEKHIGGFAVLEQVLRQEKTPFVLLDSGDFSSGNKEANLSDGRYSVELMNRAGNSSLNMSGQGYAALTIGNHDSDFGAETLAKTLSEFKGDILAANLENLPLKGKTTLPYKIYVWNGIRVAVIGYALDGPGMTGGMTVHSLHQTQWKTLLKEVHSHNPQAVILLAHDSVADARKPSQIIANLSPVLGENYQIDVFLGGHAHALKTQRYLGESGPLFVESASMLEGVNRIELDFDDETGKLKNTSARFIPLLLDVWGEEPETKAKLDEIEDKSLRAPYATVPVLLPKYPQGSDASPDLAKLMADQIKKWIFSQEKVDFAFFQLPGVRRDVLPGVLTGRDLAELLPYTEYISTFNIKGKQLKKAAEESIKCSPDGTNFSLFAYSSNIEIEYQCRPFKKETAKITNMKINGKKLSSRKIYRAAGLSHIPDGYFEGAPFKIKKNAQKKIYKKTSGEILFDIIKELPGEFYQDKQLLAPNDVRIKEKKI</sequence>
<protein>
    <submittedName>
        <fullName evidence="5">Bifunctional metallophosphatase/5'-nucleotidase</fullName>
    </submittedName>
</protein>
<organism evidence="5 6">
    <name type="scientific">Candidatus Avelusimicrobium gallicola</name>
    <dbReference type="NCBI Taxonomy" id="2562704"/>
    <lineage>
        <taxon>Bacteria</taxon>
        <taxon>Pseudomonadati</taxon>
        <taxon>Elusimicrobiota</taxon>
        <taxon>Elusimicrobia</taxon>
        <taxon>Elusimicrobiales</taxon>
        <taxon>Elusimicrobiaceae</taxon>
        <taxon>Candidatus Avelusimicrobium</taxon>
    </lineage>
</organism>
<feature type="domain" description="5'-Nucleotidase C-terminal" evidence="4">
    <location>
        <begin position="341"/>
        <end position="470"/>
    </location>
</feature>
<evidence type="ECO:0000313" key="6">
    <source>
        <dbReference type="Proteomes" id="UP000725649"/>
    </source>
</evidence>
<dbReference type="GO" id="GO:0009166">
    <property type="term" value="P:nucleotide catabolic process"/>
    <property type="evidence" value="ECO:0007669"/>
    <property type="project" value="InterPro"/>
</dbReference>
<dbReference type="InterPro" id="IPR029052">
    <property type="entry name" value="Metallo-depent_PP-like"/>
</dbReference>
<evidence type="ECO:0000313" key="5">
    <source>
        <dbReference type="EMBL" id="MBE6421295.1"/>
    </source>
</evidence>
<dbReference type="Gene3D" id="3.60.21.10">
    <property type="match status" value="1"/>
</dbReference>
<dbReference type="InterPro" id="IPR036907">
    <property type="entry name" value="5'-Nucleotdase_C_sf"/>
</dbReference>
<keyword evidence="2" id="KW-0547">Nucleotide-binding</keyword>
<keyword evidence="2" id="KW-0378">Hydrolase</keyword>
<dbReference type="EMBL" id="SUVG01000004">
    <property type="protein sequence ID" value="MBE6421295.1"/>
    <property type="molecule type" value="Genomic_DNA"/>
</dbReference>
<reference evidence="5" key="1">
    <citation type="submission" date="2019-04" db="EMBL/GenBank/DDBJ databases">
        <title>Evolution of Biomass-Degrading Anaerobic Consortia Revealed by Metagenomics.</title>
        <authorList>
            <person name="Peng X."/>
        </authorList>
    </citation>
    <scope>NUCLEOTIDE SEQUENCE</scope>
    <source>
        <strain evidence="5">SIG66</strain>
    </source>
</reference>
<dbReference type="Pfam" id="PF02872">
    <property type="entry name" value="5_nucleotid_C"/>
    <property type="match status" value="1"/>
</dbReference>
<dbReference type="AlphaFoldDB" id="A0A928DQU9"/>
<dbReference type="SUPFAM" id="SSF55816">
    <property type="entry name" value="5'-nucleotidase (syn. UDP-sugar hydrolase), C-terminal domain"/>
    <property type="match status" value="1"/>
</dbReference>
<dbReference type="PANTHER" id="PTHR11575:SF24">
    <property type="entry name" value="5'-NUCLEOTIDASE"/>
    <property type="match status" value="1"/>
</dbReference>
<evidence type="ECO:0000259" key="3">
    <source>
        <dbReference type="Pfam" id="PF00149"/>
    </source>
</evidence>